<dbReference type="Proteomes" id="UP001234202">
    <property type="component" value="Unassembled WGS sequence"/>
</dbReference>
<evidence type="ECO:0000313" key="2">
    <source>
        <dbReference type="Proteomes" id="UP001234202"/>
    </source>
</evidence>
<accession>A0ACC2XP34</accession>
<reference evidence="1" key="1">
    <citation type="submission" date="2023-04" db="EMBL/GenBank/DDBJ databases">
        <title>Draft Genome sequencing of Naganishia species isolated from polar environments using Oxford Nanopore Technology.</title>
        <authorList>
            <person name="Leo P."/>
            <person name="Venkateswaran K."/>
        </authorList>
    </citation>
    <scope>NUCLEOTIDE SEQUENCE</scope>
    <source>
        <strain evidence="1">DBVPG 5303</strain>
    </source>
</reference>
<keyword evidence="2" id="KW-1185">Reference proteome</keyword>
<comment type="caution">
    <text evidence="1">The sequence shown here is derived from an EMBL/GenBank/DDBJ whole genome shotgun (WGS) entry which is preliminary data.</text>
</comment>
<gene>
    <name evidence="1" type="ORF">QFC24_002521</name>
</gene>
<organism evidence="1 2">
    <name type="scientific">Naganishia onofrii</name>
    <dbReference type="NCBI Taxonomy" id="1851511"/>
    <lineage>
        <taxon>Eukaryota</taxon>
        <taxon>Fungi</taxon>
        <taxon>Dikarya</taxon>
        <taxon>Basidiomycota</taxon>
        <taxon>Agaricomycotina</taxon>
        <taxon>Tremellomycetes</taxon>
        <taxon>Filobasidiales</taxon>
        <taxon>Filobasidiaceae</taxon>
        <taxon>Naganishia</taxon>
    </lineage>
</organism>
<name>A0ACC2XP34_9TREE</name>
<proteinExistence type="predicted"/>
<evidence type="ECO:0000313" key="1">
    <source>
        <dbReference type="EMBL" id="KAJ9125737.1"/>
    </source>
</evidence>
<protein>
    <submittedName>
        <fullName evidence="1">Uncharacterized protein</fullName>
    </submittedName>
</protein>
<dbReference type="EMBL" id="JASBWV010000007">
    <property type="protein sequence ID" value="KAJ9125737.1"/>
    <property type="molecule type" value="Genomic_DNA"/>
</dbReference>
<sequence length="1170" mass="132381">MADLQAHKTYAAEYSGLLSSLWITLGLGGACILGFEILSRIPRRRGREGPRFKHGKRSWLQDLFRTSGHWKKRRKRQSYRGLWARLSMETEAHELQTRNRNEAKAVPLIVISGGENDDSPELRAQKVQERLGSQEAWEFGYMYQPRAWNAVQPAEPLPVLLPLHLEYAPDTEARSSMLRAGLTISGSAGERKWLWVHVLLAYWLSTTWVLTLIWIVWGVLMYRKRQIADQRLQLQKTAATCKAKSRPNPRREKSETSVLRQSVTRDELAMPTQAVNLTRSDLVDSTLATTSASTSNPSDNNQPTGSNENLGLDAPGYKRFRTILVTNIPPLMRNETTLAEYFTEHLSKNKASNEWKEIVPDFVKRQLDRTQEFVTTPRGSFQGERDPASRAGSILNGETGAAPGRTGSIMNGATGIAQGLGLRNLAFFGEVDNSIVEDVILVRKLGELGALRQRRDDVVARLETAHVRLVKRIMKDMMRHHLSILERHEDEVDTEKRDPEQILRMADRLKLYKTVRPFLPSEDCESAADGSRETSPFATIWEALLSLPPEVLDPYQPLTRKLGKSKTVNAPLIDFLASKLQIITEAMEALKEKPITEFTASSSAFVTFKSGKLARRALKELSTHPLYAMGCRTQAAPDYSDLIWPRLNRSVFRADQVRGWVIAIALFFITLLWIFPVSAICGLASITTISNLIPVLANYLDRHSTAASFVENVVPIILVAGLTIAVCPLLLLVANKAETLICGYQVHNSVMWRNWLFLEINVVIFFTVGKGVIQGYIFSKLPSAQDVLGDVASAFPAAAPYYASYLLLQTVIQSFFELFRLGFSLLAFMILVKKKELAALSGVMLPLTVFAKLAGTRLVKFRFDRLRQMEADQIDEVREGKVRVVSQVVKAPEKFWFRLIAGPWRLLDRYFTLPPSRHVTMPQLFVQWHQPTLPSTTTLEIPDAVVGHPYSSEWDDIPSRDRMQSYRHQPWYYDAVQKFLWLPRDPLSTLDLEDTVEVSLCLVTSQADQGLRHVKPIPSTTSEKDEKISVKPPQPMPRLTSGQSQIGTAVEDEDDLEDDPETTLIGRTSRRVVRLLSHRRPQREEPASPLPKRRFTRINSHRYRSASVRRQSVNVVSNEATMAAAAKEEFAELEKLRAHEQKEREAEIRAQDEDATHPIAWYKAPFRSQA</sequence>